<dbReference type="RefSeq" id="WP_422920054.1">
    <property type="nucleotide sequence ID" value="NZ_JAMZEJ010000006.1"/>
</dbReference>
<accession>A0ABT1VYC0</accession>
<evidence type="ECO:0000313" key="1">
    <source>
        <dbReference type="EMBL" id="MCQ8241311.1"/>
    </source>
</evidence>
<name>A0ABT1VYC0_9PROT</name>
<proteinExistence type="predicted"/>
<evidence type="ECO:0000313" key="2">
    <source>
        <dbReference type="Proteomes" id="UP001524547"/>
    </source>
</evidence>
<reference evidence="1 2" key="1">
    <citation type="submission" date="2022-06" db="EMBL/GenBank/DDBJ databases">
        <title>Rhizosaccharibacter gen. nov. sp. nov. KSS12, endophytic bacteria isolated from sugarcane.</title>
        <authorList>
            <person name="Pitiwittayakul N."/>
        </authorList>
    </citation>
    <scope>NUCLEOTIDE SEQUENCE [LARGE SCALE GENOMIC DNA]</scope>
    <source>
        <strain evidence="1 2">KSS12</strain>
    </source>
</reference>
<dbReference type="EMBL" id="JAMZEJ010000006">
    <property type="protein sequence ID" value="MCQ8241311.1"/>
    <property type="molecule type" value="Genomic_DNA"/>
</dbReference>
<sequence>MREIGAGEPFAVLFKVYFWDEDVDRQYRRVCRHAGRGQVYVVRDCTAGDYPLPSDIPEERIFDLNEAALESYGLHNHRGFWFCADYPLYLFFLHEPDYAFLVSVEYDVGVFNDLEPIVDAMSADGIDFVGRPLAEENASWNFIRSCDGFYPLDQVEKALCCIAFHSRRAVAACFQARLEHNRQRVVGDLQTWPISEVIFPTEMKRRGWRTADIGGFCDHLDNYNWMNGVTEGFVSHLRPGRTFVHPLTNRRKATRSTFSDWPVFFTPDLLTHAVAARDFEFFCRLYHLPGNAPHERDQIRAAMSSAPGGLLDAPGWFGRHVVGEAERCTQSSLSPYSRGAGEAARAFGEIPRFGFSFHTDLEAHPWWLLELREPVWASALHLMDRGDVHRSQHLCIEAGMVPDAMEIVWENRDGAPIPGAARGGLTVPLHRVVRFVRVFLRDSSMLHFDTLVLTA</sequence>
<keyword evidence="2" id="KW-1185">Reference proteome</keyword>
<organism evidence="1 2">
    <name type="scientific">Rhizosaccharibacter radicis</name>
    <dbReference type="NCBI Taxonomy" id="2782605"/>
    <lineage>
        <taxon>Bacteria</taxon>
        <taxon>Pseudomonadati</taxon>
        <taxon>Pseudomonadota</taxon>
        <taxon>Alphaproteobacteria</taxon>
        <taxon>Acetobacterales</taxon>
        <taxon>Acetobacteraceae</taxon>
        <taxon>Rhizosaccharibacter</taxon>
    </lineage>
</organism>
<gene>
    <name evidence="1" type="ORF">NFI88_10720</name>
</gene>
<protein>
    <submittedName>
        <fullName evidence="1">Uncharacterized protein</fullName>
    </submittedName>
</protein>
<comment type="caution">
    <text evidence="1">The sequence shown here is derived from an EMBL/GenBank/DDBJ whole genome shotgun (WGS) entry which is preliminary data.</text>
</comment>
<dbReference type="Proteomes" id="UP001524547">
    <property type="component" value="Unassembled WGS sequence"/>
</dbReference>